<evidence type="ECO:0000313" key="2">
    <source>
        <dbReference type="Proteomes" id="UP000198211"/>
    </source>
</evidence>
<dbReference type="Proteomes" id="UP000198211">
    <property type="component" value="Unassembled WGS sequence"/>
</dbReference>
<name>A0A225V6S7_9STRA</name>
<sequence>MHSFLALPPHTWQRLVLELSDDTLVALVHEAKARAYSSVFKEVVGFVEDPDRLRSRDILLQPRTDSFMNSRGGGVGQAAHQDYTKEAIADVTSAYQLVCRLTIQSERCGFGRHG</sequence>
<protein>
    <submittedName>
        <fullName evidence="1">Uncharacterized protein</fullName>
    </submittedName>
</protein>
<reference evidence="2" key="1">
    <citation type="submission" date="2017-03" db="EMBL/GenBank/DDBJ databases">
        <title>Phytopthora megakarya and P. palmivora, two closely related causual agents of cacao black pod achieved similar genome size and gene model numbers by different mechanisms.</title>
        <authorList>
            <person name="Ali S."/>
            <person name="Shao J."/>
            <person name="Larry D.J."/>
            <person name="Kronmiller B."/>
            <person name="Shen D."/>
            <person name="Strem M.D."/>
            <person name="Melnick R.L."/>
            <person name="Guiltinan M.J."/>
            <person name="Tyler B.M."/>
            <person name="Meinhardt L.W."/>
            <person name="Bailey B.A."/>
        </authorList>
    </citation>
    <scope>NUCLEOTIDE SEQUENCE [LARGE SCALE GENOMIC DNA]</scope>
    <source>
        <strain evidence="2">zdho120</strain>
    </source>
</reference>
<keyword evidence="2" id="KW-1185">Reference proteome</keyword>
<proteinExistence type="predicted"/>
<evidence type="ECO:0000313" key="1">
    <source>
        <dbReference type="EMBL" id="OWZ01171.1"/>
    </source>
</evidence>
<comment type="caution">
    <text evidence="1">The sequence shown here is derived from an EMBL/GenBank/DDBJ whole genome shotgun (WGS) entry which is preliminary data.</text>
</comment>
<accession>A0A225V6S7</accession>
<organism evidence="1 2">
    <name type="scientific">Phytophthora megakarya</name>
    <dbReference type="NCBI Taxonomy" id="4795"/>
    <lineage>
        <taxon>Eukaryota</taxon>
        <taxon>Sar</taxon>
        <taxon>Stramenopiles</taxon>
        <taxon>Oomycota</taxon>
        <taxon>Peronosporomycetes</taxon>
        <taxon>Peronosporales</taxon>
        <taxon>Peronosporaceae</taxon>
        <taxon>Phytophthora</taxon>
    </lineage>
</organism>
<dbReference type="EMBL" id="NBNE01007052">
    <property type="protein sequence ID" value="OWZ01171.1"/>
    <property type="molecule type" value="Genomic_DNA"/>
</dbReference>
<gene>
    <name evidence="1" type="ORF">PHMEG_00027504</name>
</gene>
<dbReference type="AlphaFoldDB" id="A0A225V6S7"/>